<dbReference type="RefSeq" id="WP_218578726.1">
    <property type="nucleotide sequence ID" value="NZ_BAABGO010000012.1"/>
</dbReference>
<proteinExistence type="predicted"/>
<gene>
    <name evidence="1" type="ORF">Phou_009380</name>
</gene>
<dbReference type="EMBL" id="BLPF01000001">
    <property type="protein sequence ID" value="GFJ76758.1"/>
    <property type="molecule type" value="Genomic_DNA"/>
</dbReference>
<reference evidence="1 2" key="1">
    <citation type="submission" date="2020-03" db="EMBL/GenBank/DDBJ databases">
        <title>Whole genome shotgun sequence of Phytohabitans houttuyneae NBRC 108639.</title>
        <authorList>
            <person name="Komaki H."/>
            <person name="Tamura T."/>
        </authorList>
    </citation>
    <scope>NUCLEOTIDE SEQUENCE [LARGE SCALE GENOMIC DNA]</scope>
    <source>
        <strain evidence="1 2">NBRC 108639</strain>
    </source>
</reference>
<protein>
    <submittedName>
        <fullName evidence="1">Uncharacterized protein</fullName>
    </submittedName>
</protein>
<reference evidence="1 2" key="2">
    <citation type="submission" date="2020-03" db="EMBL/GenBank/DDBJ databases">
        <authorList>
            <person name="Ichikawa N."/>
            <person name="Kimura A."/>
            <person name="Kitahashi Y."/>
            <person name="Uohara A."/>
        </authorList>
    </citation>
    <scope>NUCLEOTIDE SEQUENCE [LARGE SCALE GENOMIC DNA]</scope>
    <source>
        <strain evidence="1 2">NBRC 108639</strain>
    </source>
</reference>
<dbReference type="AlphaFoldDB" id="A0A6V8K397"/>
<name>A0A6V8K397_9ACTN</name>
<sequence length="257" mass="28551">MALTKQDHELVAFLLMNVFEMKVPFYAHAHPHASDVRAQRPVLATVMEVQRGWDPSKRRTWKLYVAAIEAELNVDTALLAYCPDPRLARRYRDMFDAPGWSLSMRPFIFTPDDVPLVVNVDEARKNPSLAVLAAICHGSRTDVDEAFPALIAAMRAAGARQATLYDDIVLAGLPAAARARREAFMITTVGYEYRSELFRNLAAQAEARAILTLLKARGIAVPDDVREEILGCTDLTQLDAWLLRAASASTIEDVTRA</sequence>
<accession>A0A6V8K397</accession>
<comment type="caution">
    <text evidence="1">The sequence shown here is derived from an EMBL/GenBank/DDBJ whole genome shotgun (WGS) entry which is preliminary data.</text>
</comment>
<evidence type="ECO:0000313" key="1">
    <source>
        <dbReference type="EMBL" id="GFJ76758.1"/>
    </source>
</evidence>
<evidence type="ECO:0000313" key="2">
    <source>
        <dbReference type="Proteomes" id="UP000482800"/>
    </source>
</evidence>
<keyword evidence="2" id="KW-1185">Reference proteome</keyword>
<dbReference type="Proteomes" id="UP000482800">
    <property type="component" value="Unassembled WGS sequence"/>
</dbReference>
<organism evidence="1 2">
    <name type="scientific">Phytohabitans houttuyneae</name>
    <dbReference type="NCBI Taxonomy" id="1076126"/>
    <lineage>
        <taxon>Bacteria</taxon>
        <taxon>Bacillati</taxon>
        <taxon>Actinomycetota</taxon>
        <taxon>Actinomycetes</taxon>
        <taxon>Micromonosporales</taxon>
        <taxon>Micromonosporaceae</taxon>
    </lineage>
</organism>